<dbReference type="InterPro" id="IPR027417">
    <property type="entry name" value="P-loop_NTPase"/>
</dbReference>
<evidence type="ECO:0000259" key="3">
    <source>
        <dbReference type="Pfam" id="PF13476"/>
    </source>
</evidence>
<sequence>MRPKRLKMLGIGPYATEVDIDFTRLNEEGLFLITGATGAGKTSIFDGITYALFGKTNFDDTEKKNGIICDYITEGEKSKAYVEYEFELDGVEYRVRRTPAYEYINRNGKLSKKSESAEIEYGDKIKTKKSEVDKFIEKDVIKLEYSQFKKIIMLAQGSFSEFIKSNSTDKSKILRQIFDTDIYERVSERLKLKSEGIRGDISTKKRNIFARLGTLEIEDPVWKEMVVKENLDYDRLSEIIEGEKESINNLIEKGEAEKKQHNIEAVTERIATGRLINGNIDKLNLAKVKQEELLREEKTFEEKKEKIKRYDRAMEISGEYKVYEGTGKTLTERTAQYEAEDEKLKALKEANREEISRLEEYEERVSGLKSSISRMETLKGDIEIYRENKRALEINGNKIEADEGELDKNRDRFKNTEERIEVLKKSQERIKGELDERQKESKRRDDLEKKQLQLKPILTEIKNIAAREEEAEKKEKKLHSFMEETQEKLSLYRNLYNMWFQGEAYKLSVKLVEGEPCPVCGSMEHPKKAEKPEGAPTEEELNRSKAEYERCNDLFNTSKGELENLRNSIGALKEKVTAQAVENKFPEDWEALVKFDGEIKEGIGASQKRLEGLSTEKDLIDIQDRIGRETDEQKRLEAERGRLVTNIEVLRSQLVNSKKAIEDTQKKFAENNISIEGYEEELSRVQGQVKETVETIQRIVRMRDEITKKTTQLSSLKVDIDRLKEVLKEQGTKWNKRLTENSFADMKDYREALAIDVRRLKVEIDEHVRRLTEVQTIIKDNSKYEKAERVEMEVLEEKKREISQKIEELDRVINKNKSRLNTFAKPEEELKASRGFLEEKEKEYRVYSKLYDLSVGKYGDKKNNITFQNYVLAVYFQDVLDRANDRLLTMTNNQYRMMLDSAKKGNAGSGLEVNVFDSHTGKERSIKTLSGGETFKASMALALGLSDVVQSQNGGIKLDSVFIDEGFGTLDEESLSVAMDILVELKSSGRTVGIISHVNELKQTITSQIRVVKTVRGSSVEVVV</sequence>
<dbReference type="InterPro" id="IPR038729">
    <property type="entry name" value="Rad50/SbcC_AAA"/>
</dbReference>
<keyword evidence="1" id="KW-0175">Coiled coil</keyword>
<dbReference type="EMBL" id="BSDY01000036">
    <property type="protein sequence ID" value="GLI58156.1"/>
    <property type="molecule type" value="Genomic_DNA"/>
</dbReference>
<feature type="coiled-coil region" evidence="1">
    <location>
        <begin position="785"/>
        <end position="819"/>
    </location>
</feature>
<keyword evidence="5" id="KW-1185">Reference proteome</keyword>
<dbReference type="AlphaFoldDB" id="A0A9W6LP95"/>
<evidence type="ECO:0000256" key="1">
    <source>
        <dbReference type="SAM" id="Coils"/>
    </source>
</evidence>
<feature type="region of interest" description="Disordered" evidence="2">
    <location>
        <begin position="523"/>
        <end position="543"/>
    </location>
</feature>
<proteinExistence type="predicted"/>
<feature type="compositionally biased region" description="Basic and acidic residues" evidence="2">
    <location>
        <begin position="524"/>
        <end position="533"/>
    </location>
</feature>
<accession>A0A9W6LP95</accession>
<dbReference type="PANTHER" id="PTHR32114">
    <property type="entry name" value="ABC TRANSPORTER ABCH.3"/>
    <property type="match status" value="1"/>
</dbReference>
<dbReference type="Pfam" id="PF13476">
    <property type="entry name" value="AAA_23"/>
    <property type="match status" value="1"/>
</dbReference>
<reference evidence="4" key="1">
    <citation type="submission" date="2022-12" db="EMBL/GenBank/DDBJ databases">
        <title>Reference genome sequencing for broad-spectrum identification of bacterial and archaeal isolates by mass spectrometry.</title>
        <authorList>
            <person name="Sekiguchi Y."/>
            <person name="Tourlousse D.M."/>
        </authorList>
    </citation>
    <scope>NUCLEOTIDE SEQUENCE</scope>
    <source>
        <strain evidence="4">10succ1</strain>
    </source>
</reference>
<feature type="domain" description="Rad50/SbcC-type AAA" evidence="3">
    <location>
        <begin position="5"/>
        <end position="207"/>
    </location>
</feature>
<dbReference type="Pfam" id="PF13558">
    <property type="entry name" value="SbcC_Walker_B"/>
    <property type="match status" value="1"/>
</dbReference>
<protein>
    <submittedName>
        <fullName evidence="4">Nuclease SbcCD subunit C</fullName>
    </submittedName>
</protein>
<feature type="coiled-coil region" evidence="1">
    <location>
        <begin position="619"/>
        <end position="695"/>
    </location>
</feature>
<gene>
    <name evidence="4" type="primary">sbcC</name>
    <name evidence="4" type="ORF">PM10SUCC1_36700</name>
</gene>
<dbReference type="RefSeq" id="WP_281837832.1">
    <property type="nucleotide sequence ID" value="NZ_BSDY01000036.1"/>
</dbReference>
<evidence type="ECO:0000256" key="2">
    <source>
        <dbReference type="SAM" id="MobiDB-lite"/>
    </source>
</evidence>
<evidence type="ECO:0000313" key="4">
    <source>
        <dbReference type="EMBL" id="GLI58156.1"/>
    </source>
</evidence>
<comment type="caution">
    <text evidence="4">The sequence shown here is derived from an EMBL/GenBank/DDBJ whole genome shotgun (WGS) entry which is preliminary data.</text>
</comment>
<dbReference type="PANTHER" id="PTHR32114:SF2">
    <property type="entry name" value="ABC TRANSPORTER ABCH.3"/>
    <property type="match status" value="1"/>
</dbReference>
<evidence type="ECO:0000313" key="5">
    <source>
        <dbReference type="Proteomes" id="UP001144471"/>
    </source>
</evidence>
<organism evidence="4 5">
    <name type="scientific">Propionigenium maris DSM 9537</name>
    <dbReference type="NCBI Taxonomy" id="1123000"/>
    <lineage>
        <taxon>Bacteria</taxon>
        <taxon>Fusobacteriati</taxon>
        <taxon>Fusobacteriota</taxon>
        <taxon>Fusobacteriia</taxon>
        <taxon>Fusobacteriales</taxon>
        <taxon>Fusobacteriaceae</taxon>
        <taxon>Propionigenium</taxon>
    </lineage>
</organism>
<name>A0A9W6LP95_9FUSO</name>
<dbReference type="Proteomes" id="UP001144471">
    <property type="component" value="Unassembled WGS sequence"/>
</dbReference>
<dbReference type="Gene3D" id="3.40.50.300">
    <property type="entry name" value="P-loop containing nucleotide triphosphate hydrolases"/>
    <property type="match status" value="2"/>
</dbReference>
<feature type="coiled-coil region" evidence="1">
    <location>
        <begin position="233"/>
        <end position="484"/>
    </location>
</feature>
<dbReference type="SUPFAM" id="SSF52540">
    <property type="entry name" value="P-loop containing nucleoside triphosphate hydrolases"/>
    <property type="match status" value="1"/>
</dbReference>